<protein>
    <submittedName>
        <fullName evidence="2">Uncharacterized protein</fullName>
    </submittedName>
</protein>
<name>A0A6P8AX63_PYRGI</name>
<dbReference type="KEGG" id="pgri:PgNI_10704"/>
<dbReference type="RefSeq" id="XP_030979508.1">
    <property type="nucleotide sequence ID" value="XM_031130677.1"/>
</dbReference>
<accession>A0A6P8AX63</accession>
<gene>
    <name evidence="2" type="ORF">PgNI_10704</name>
</gene>
<evidence type="ECO:0000313" key="1">
    <source>
        <dbReference type="Proteomes" id="UP000515153"/>
    </source>
</evidence>
<sequence length="52" mass="6110">MLNFDAVASRYHLLRVTCRVWPIRHTDVPFTPRFGKPENKFHVLLDPACDKT</sequence>
<evidence type="ECO:0000313" key="2">
    <source>
        <dbReference type="RefSeq" id="XP_030979508.1"/>
    </source>
</evidence>
<dbReference type="Proteomes" id="UP000515153">
    <property type="component" value="Chromosome VII"/>
</dbReference>
<keyword evidence="1" id="KW-1185">Reference proteome</keyword>
<organism evidence="1 2">
    <name type="scientific">Pyricularia grisea</name>
    <name type="common">Crabgrass-specific blast fungus</name>
    <name type="synonym">Magnaporthe grisea</name>
    <dbReference type="NCBI Taxonomy" id="148305"/>
    <lineage>
        <taxon>Eukaryota</taxon>
        <taxon>Fungi</taxon>
        <taxon>Dikarya</taxon>
        <taxon>Ascomycota</taxon>
        <taxon>Pezizomycotina</taxon>
        <taxon>Sordariomycetes</taxon>
        <taxon>Sordariomycetidae</taxon>
        <taxon>Magnaporthales</taxon>
        <taxon>Pyriculariaceae</taxon>
        <taxon>Pyricularia</taxon>
    </lineage>
</organism>
<reference evidence="2" key="3">
    <citation type="submission" date="2025-08" db="UniProtKB">
        <authorList>
            <consortium name="RefSeq"/>
        </authorList>
    </citation>
    <scope>IDENTIFICATION</scope>
    <source>
        <strain evidence="2">NI907</strain>
    </source>
</reference>
<reference evidence="1 2" key="1">
    <citation type="journal article" date="2019" name="Mol. Biol. Evol.">
        <title>Blast fungal genomes show frequent chromosomal changes, gene gains and losses, and effector gene turnover.</title>
        <authorList>
            <person name="Gomez Luciano L.B."/>
            <person name="Jason Tsai I."/>
            <person name="Chuma I."/>
            <person name="Tosa Y."/>
            <person name="Chen Y.H."/>
            <person name="Li J.Y."/>
            <person name="Li M.Y."/>
            <person name="Jade Lu M.Y."/>
            <person name="Nakayashiki H."/>
            <person name="Li W.H."/>
        </authorList>
    </citation>
    <scope>NUCLEOTIDE SEQUENCE [LARGE SCALE GENOMIC DNA]</scope>
    <source>
        <strain evidence="1 2">NI907</strain>
    </source>
</reference>
<dbReference type="GeneID" id="41965583"/>
<dbReference type="AlphaFoldDB" id="A0A6P8AX63"/>
<reference evidence="2" key="2">
    <citation type="submission" date="2019-10" db="EMBL/GenBank/DDBJ databases">
        <authorList>
            <consortium name="NCBI Genome Project"/>
        </authorList>
    </citation>
    <scope>NUCLEOTIDE SEQUENCE</scope>
    <source>
        <strain evidence="2">NI907</strain>
    </source>
</reference>
<proteinExistence type="predicted"/>